<accession>A0A0P6XST5</accession>
<dbReference type="AlphaFoldDB" id="A0A0P6XST5"/>
<dbReference type="RefSeq" id="WP_062417264.1">
    <property type="nucleotide sequence ID" value="NZ_DF967974.1"/>
</dbReference>
<keyword evidence="2" id="KW-1185">Reference proteome</keyword>
<protein>
    <submittedName>
        <fullName evidence="1">Uncharacterized protein</fullName>
    </submittedName>
</protein>
<evidence type="ECO:0000313" key="2">
    <source>
        <dbReference type="Proteomes" id="UP000050501"/>
    </source>
</evidence>
<reference evidence="1 2" key="1">
    <citation type="submission" date="2015-07" db="EMBL/GenBank/DDBJ databases">
        <title>Genome sequence of Levilinea saccharolytica DSM 16555.</title>
        <authorList>
            <person name="Hemp J."/>
            <person name="Ward L.M."/>
            <person name="Pace L.A."/>
            <person name="Fischer W.W."/>
        </authorList>
    </citation>
    <scope>NUCLEOTIDE SEQUENCE [LARGE SCALE GENOMIC DNA]</scope>
    <source>
        <strain evidence="1 2">KIBI-1</strain>
    </source>
</reference>
<name>A0A0P6XST5_9CHLR</name>
<comment type="caution">
    <text evidence="1">The sequence shown here is derived from an EMBL/GenBank/DDBJ whole genome shotgun (WGS) entry which is preliminary data.</text>
</comment>
<gene>
    <name evidence="1" type="ORF">ADN01_13780</name>
</gene>
<dbReference type="STRING" id="229921.ADN01_13780"/>
<proteinExistence type="predicted"/>
<dbReference type="EMBL" id="LGCM01000046">
    <property type="protein sequence ID" value="KPL79750.1"/>
    <property type="molecule type" value="Genomic_DNA"/>
</dbReference>
<sequence>MAAKLSPEEKKILAWVQKLPFDAETQKGWVETLEQSGMNEDMAKEIRTQAAALVAAGGEQLNLARSVTELGSLINRWRLSRNLPRR</sequence>
<organism evidence="1 2">
    <name type="scientific">Levilinea saccharolytica</name>
    <dbReference type="NCBI Taxonomy" id="229921"/>
    <lineage>
        <taxon>Bacteria</taxon>
        <taxon>Bacillati</taxon>
        <taxon>Chloroflexota</taxon>
        <taxon>Anaerolineae</taxon>
        <taxon>Anaerolineales</taxon>
        <taxon>Anaerolineaceae</taxon>
        <taxon>Levilinea</taxon>
    </lineage>
</organism>
<evidence type="ECO:0000313" key="1">
    <source>
        <dbReference type="EMBL" id="KPL79750.1"/>
    </source>
</evidence>
<dbReference type="Proteomes" id="UP000050501">
    <property type="component" value="Unassembled WGS sequence"/>
</dbReference>